<protein>
    <submittedName>
        <fullName evidence="1">Uncharacterized protein</fullName>
    </submittedName>
</protein>
<accession>A0A6N2LIZ7</accession>
<organism evidence="1">
    <name type="scientific">Salix viminalis</name>
    <name type="common">Common osier</name>
    <name type="synonym">Basket willow</name>
    <dbReference type="NCBI Taxonomy" id="40686"/>
    <lineage>
        <taxon>Eukaryota</taxon>
        <taxon>Viridiplantae</taxon>
        <taxon>Streptophyta</taxon>
        <taxon>Embryophyta</taxon>
        <taxon>Tracheophyta</taxon>
        <taxon>Spermatophyta</taxon>
        <taxon>Magnoliopsida</taxon>
        <taxon>eudicotyledons</taxon>
        <taxon>Gunneridae</taxon>
        <taxon>Pentapetalae</taxon>
        <taxon>rosids</taxon>
        <taxon>fabids</taxon>
        <taxon>Malpighiales</taxon>
        <taxon>Salicaceae</taxon>
        <taxon>Saliceae</taxon>
        <taxon>Salix</taxon>
    </lineage>
</organism>
<dbReference type="AlphaFoldDB" id="A0A6N2LIZ7"/>
<reference evidence="1" key="1">
    <citation type="submission" date="2019-03" db="EMBL/GenBank/DDBJ databases">
        <authorList>
            <person name="Mank J."/>
            <person name="Almeida P."/>
        </authorList>
    </citation>
    <scope>NUCLEOTIDE SEQUENCE</scope>
    <source>
        <strain evidence="1">78183</strain>
    </source>
</reference>
<proteinExistence type="predicted"/>
<name>A0A6N2LIZ7_SALVM</name>
<sequence>MKLKMMIVMLKMGAMRMTMTMMRTWWLFLMILTRKMVLVRNLQTGQN</sequence>
<evidence type="ECO:0000313" key="1">
    <source>
        <dbReference type="EMBL" id="VFU40080.1"/>
    </source>
</evidence>
<gene>
    <name evidence="1" type="ORF">SVIM_LOCUS227097</name>
</gene>
<dbReference type="EMBL" id="CAADRP010001541">
    <property type="protein sequence ID" value="VFU40080.1"/>
    <property type="molecule type" value="Genomic_DNA"/>
</dbReference>